<dbReference type="AlphaFoldDB" id="A0AAE1E0U3"/>
<sequence>MTRNNYTVLHKATRSQLNQIIAKKLKVGGDFEVARLTTKKRCCPNDSNFVCSIIQMILNMIGCPEDSSPTSETLFYDDAM</sequence>
<name>A0AAE1E0U3_9GAST</name>
<dbReference type="Proteomes" id="UP001283361">
    <property type="component" value="Unassembled WGS sequence"/>
</dbReference>
<keyword evidence="2" id="KW-1185">Reference proteome</keyword>
<reference evidence="1" key="1">
    <citation type="journal article" date="2023" name="G3 (Bethesda)">
        <title>A reference genome for the long-term kleptoplast-retaining sea slug Elysia crispata morphotype clarki.</title>
        <authorList>
            <person name="Eastman K.E."/>
            <person name="Pendleton A.L."/>
            <person name="Shaikh M.A."/>
            <person name="Suttiyut T."/>
            <person name="Ogas R."/>
            <person name="Tomko P."/>
            <person name="Gavelis G."/>
            <person name="Widhalm J.R."/>
            <person name="Wisecaver J.H."/>
        </authorList>
    </citation>
    <scope>NUCLEOTIDE SEQUENCE</scope>
    <source>
        <strain evidence="1">ECLA1</strain>
    </source>
</reference>
<gene>
    <name evidence="1" type="ORF">RRG08_060425</name>
</gene>
<comment type="caution">
    <text evidence="1">The sequence shown here is derived from an EMBL/GenBank/DDBJ whole genome shotgun (WGS) entry which is preliminary data.</text>
</comment>
<accession>A0AAE1E0U3</accession>
<organism evidence="1 2">
    <name type="scientific">Elysia crispata</name>
    <name type="common">lettuce slug</name>
    <dbReference type="NCBI Taxonomy" id="231223"/>
    <lineage>
        <taxon>Eukaryota</taxon>
        <taxon>Metazoa</taxon>
        <taxon>Spiralia</taxon>
        <taxon>Lophotrochozoa</taxon>
        <taxon>Mollusca</taxon>
        <taxon>Gastropoda</taxon>
        <taxon>Heterobranchia</taxon>
        <taxon>Euthyneura</taxon>
        <taxon>Panpulmonata</taxon>
        <taxon>Sacoglossa</taxon>
        <taxon>Placobranchoidea</taxon>
        <taxon>Plakobranchidae</taxon>
        <taxon>Elysia</taxon>
    </lineage>
</organism>
<evidence type="ECO:0000313" key="1">
    <source>
        <dbReference type="EMBL" id="KAK3789872.1"/>
    </source>
</evidence>
<proteinExistence type="predicted"/>
<protein>
    <submittedName>
        <fullName evidence="1">Uncharacterized protein</fullName>
    </submittedName>
</protein>
<dbReference type="EMBL" id="JAWDGP010001626">
    <property type="protein sequence ID" value="KAK3789872.1"/>
    <property type="molecule type" value="Genomic_DNA"/>
</dbReference>
<evidence type="ECO:0000313" key="2">
    <source>
        <dbReference type="Proteomes" id="UP001283361"/>
    </source>
</evidence>